<dbReference type="AlphaFoldDB" id="A0A8K0XSA0"/>
<proteinExistence type="predicted"/>
<evidence type="ECO:0000313" key="2">
    <source>
        <dbReference type="EMBL" id="KAH8103414.1"/>
    </source>
</evidence>
<name>A0A8K0XSA0_9AGAR</name>
<evidence type="ECO:0000256" key="1">
    <source>
        <dbReference type="SAM" id="MobiDB-lite"/>
    </source>
</evidence>
<feature type="compositionally biased region" description="Basic and acidic residues" evidence="1">
    <location>
        <begin position="317"/>
        <end position="328"/>
    </location>
</feature>
<evidence type="ECO:0000313" key="3">
    <source>
        <dbReference type="Proteomes" id="UP000813824"/>
    </source>
</evidence>
<sequence>MTLTTSLTGNENFTKMEMLSADKVNHDQVRTAFWYRLYQLTGIWHGGNGHADGWAWMSITIAQLYATLAPWSILAFRSHYHFFLAIENVLGPLFARILMMNQIQANSLHDRILSNMRDDKELMRAMLPVINTTTINCPDASSSALSPSITIISPSGSPQHSNESGVLFLLSPLDEYKSPVPQELLTWNDACFGLDDVEPSRNIITLRLDDCGVYTSPGGFNAVVIGNQDTDADTALELAMEITEEIAVLSNAPGPIPTDMPLLFTRLNQNSLEDLQSWLRTSYDWTEDISNLLAPDLTAEVLAGKLLNVGPPAYTSKEARSDDAETHTHGSSLTVETAARGRRRLAPRSDISIVVYPNDELPSYEVATTPSPASVHFRTSPVYIPASKTNRKSRLITAPKTKPPSRPLPPLPIAQNLCISGSVEELDIGMASYETWNGGRKPTVRISIGNLLSPSPRSPVGPLTATLQSMLSPLPPKRSILSPWLEAVRIDGLEPMQSPWVADHPDAGPTALFPQSPMVF</sequence>
<dbReference type="EMBL" id="JAEVFJ010000007">
    <property type="protein sequence ID" value="KAH8103414.1"/>
    <property type="molecule type" value="Genomic_DNA"/>
</dbReference>
<dbReference type="OrthoDB" id="2802742at2759"/>
<accession>A0A8K0XSA0</accession>
<dbReference type="Proteomes" id="UP000813824">
    <property type="component" value="Unassembled WGS sequence"/>
</dbReference>
<reference evidence="2" key="1">
    <citation type="journal article" date="2021" name="New Phytol.">
        <title>Evolutionary innovations through gain and loss of genes in the ectomycorrhizal Boletales.</title>
        <authorList>
            <person name="Wu G."/>
            <person name="Miyauchi S."/>
            <person name="Morin E."/>
            <person name="Kuo A."/>
            <person name="Drula E."/>
            <person name="Varga T."/>
            <person name="Kohler A."/>
            <person name="Feng B."/>
            <person name="Cao Y."/>
            <person name="Lipzen A."/>
            <person name="Daum C."/>
            <person name="Hundley H."/>
            <person name="Pangilinan J."/>
            <person name="Johnson J."/>
            <person name="Barry K."/>
            <person name="LaButti K."/>
            <person name="Ng V."/>
            <person name="Ahrendt S."/>
            <person name="Min B."/>
            <person name="Choi I.G."/>
            <person name="Park H."/>
            <person name="Plett J.M."/>
            <person name="Magnuson J."/>
            <person name="Spatafora J.W."/>
            <person name="Nagy L.G."/>
            <person name="Henrissat B."/>
            <person name="Grigoriev I.V."/>
            <person name="Yang Z.L."/>
            <person name="Xu J."/>
            <person name="Martin F.M."/>
        </authorList>
    </citation>
    <scope>NUCLEOTIDE SEQUENCE</scope>
    <source>
        <strain evidence="2">KKN 215</strain>
    </source>
</reference>
<gene>
    <name evidence="2" type="ORF">BXZ70DRAFT_1005835</name>
</gene>
<feature type="region of interest" description="Disordered" evidence="1">
    <location>
        <begin position="316"/>
        <end position="341"/>
    </location>
</feature>
<protein>
    <submittedName>
        <fullName evidence="2">Uncharacterized protein</fullName>
    </submittedName>
</protein>
<organism evidence="2 3">
    <name type="scientific">Cristinia sonorae</name>
    <dbReference type="NCBI Taxonomy" id="1940300"/>
    <lineage>
        <taxon>Eukaryota</taxon>
        <taxon>Fungi</taxon>
        <taxon>Dikarya</taxon>
        <taxon>Basidiomycota</taxon>
        <taxon>Agaricomycotina</taxon>
        <taxon>Agaricomycetes</taxon>
        <taxon>Agaricomycetidae</taxon>
        <taxon>Agaricales</taxon>
        <taxon>Pleurotineae</taxon>
        <taxon>Stephanosporaceae</taxon>
        <taxon>Cristinia</taxon>
    </lineage>
</organism>
<keyword evidence="3" id="KW-1185">Reference proteome</keyword>
<comment type="caution">
    <text evidence="2">The sequence shown here is derived from an EMBL/GenBank/DDBJ whole genome shotgun (WGS) entry which is preliminary data.</text>
</comment>